<gene>
    <name evidence="4" type="ORF">DSM106044_00307</name>
</gene>
<reference evidence="4 5" key="1">
    <citation type="journal article" date="2019" name="Anaerobe">
        <title>Detection of Robinsoniella peoriensis in multiple bone samples of a trauma patient.</title>
        <authorList>
            <person name="Schrottner P."/>
            <person name="Hartwich K."/>
            <person name="Bunk B."/>
            <person name="Schober I."/>
            <person name="Helbig S."/>
            <person name="Rudolph W.W."/>
            <person name="Gunzer F."/>
        </authorList>
    </citation>
    <scope>NUCLEOTIDE SEQUENCE [LARGE SCALE GENOMIC DNA]</scope>
    <source>
        <strain evidence="4 5">DSM 106044</strain>
    </source>
</reference>
<evidence type="ECO:0000313" key="4">
    <source>
        <dbReference type="EMBL" id="TLD02808.1"/>
    </source>
</evidence>
<evidence type="ECO:0000256" key="2">
    <source>
        <dbReference type="SAM" id="MobiDB-lite"/>
    </source>
</evidence>
<dbReference type="Pfam" id="PF06207">
    <property type="entry name" value="DUF1002"/>
    <property type="match status" value="1"/>
</dbReference>
<sequence length="436" mass="47036" precursor="true">MKKKLLKMTVAAFCLSCLVSITAFADSSKVVTLGANLSQEQKDTMFKYFGVEKNAVEVIEVNNTEERQYLEGIASEEVIGTRTYSCAYIEPTTSGGIQVKTANLTWVTSNMIASTLTTAGVTNCNVVAACPIEVSGTGALTGILKAYEKASDGTLSEEKKQLATDELIQTGELGDTIGKDKAIQLINGVKMEVIKGEVTSPEEIKGIVEKAASEASVTLTGEQVASLTSLMEKIGAQDYDYESLKDTLNRVENNVKDALDNASEEQKNFFSKLWDSIKNFFSNLFDKEENNQESETLAPDNILNNTNDSILGDVVGDATNDQANPTTEGENETKKTESGAVLETDSASQTETVNASEIQTNSMETNMETTENSTIENPADSESMDSQTGTEITPEENESGSINAADQTESSSESDTAAKAENLIDKFINWIKGLFQ</sequence>
<feature type="region of interest" description="Disordered" evidence="2">
    <location>
        <begin position="291"/>
        <end position="418"/>
    </location>
</feature>
<keyword evidence="5" id="KW-1185">Reference proteome</keyword>
<name>A0A4V6HSF9_9FIRM</name>
<keyword evidence="1" id="KW-0175">Coiled coil</keyword>
<feature type="compositionally biased region" description="Polar residues" evidence="2">
    <location>
        <begin position="399"/>
        <end position="415"/>
    </location>
</feature>
<dbReference type="Proteomes" id="UP000306509">
    <property type="component" value="Unassembled WGS sequence"/>
</dbReference>
<dbReference type="RefSeq" id="WP_243132972.1">
    <property type="nucleotide sequence ID" value="NZ_CAUSDN010000076.1"/>
</dbReference>
<feature type="signal peptide" evidence="3">
    <location>
        <begin position="1"/>
        <end position="25"/>
    </location>
</feature>
<feature type="compositionally biased region" description="Polar residues" evidence="2">
    <location>
        <begin position="345"/>
        <end position="359"/>
    </location>
</feature>
<feature type="coiled-coil region" evidence="1">
    <location>
        <begin position="241"/>
        <end position="268"/>
    </location>
</feature>
<protein>
    <submittedName>
        <fullName evidence="4">Putative secreted protein</fullName>
    </submittedName>
</protein>
<comment type="caution">
    <text evidence="4">The sequence shown here is derived from an EMBL/GenBank/DDBJ whole genome shotgun (WGS) entry which is preliminary data.</text>
</comment>
<dbReference type="InterPro" id="IPR009343">
    <property type="entry name" value="DUF1002"/>
</dbReference>
<dbReference type="STRING" id="180332.GCA_000797495_05559"/>
<dbReference type="AlphaFoldDB" id="A0A4V6HSF9"/>
<evidence type="ECO:0000256" key="1">
    <source>
        <dbReference type="SAM" id="Coils"/>
    </source>
</evidence>
<keyword evidence="3" id="KW-0732">Signal</keyword>
<feature type="chain" id="PRO_5020767500" evidence="3">
    <location>
        <begin position="26"/>
        <end position="436"/>
    </location>
</feature>
<proteinExistence type="predicted"/>
<evidence type="ECO:0000256" key="3">
    <source>
        <dbReference type="SAM" id="SignalP"/>
    </source>
</evidence>
<dbReference type="EMBL" id="QGQD01000006">
    <property type="protein sequence ID" value="TLD02808.1"/>
    <property type="molecule type" value="Genomic_DNA"/>
</dbReference>
<feature type="compositionally biased region" description="Low complexity" evidence="2">
    <location>
        <begin position="360"/>
        <end position="377"/>
    </location>
</feature>
<organism evidence="4 5">
    <name type="scientific">Robinsoniella peoriensis</name>
    <dbReference type="NCBI Taxonomy" id="180332"/>
    <lineage>
        <taxon>Bacteria</taxon>
        <taxon>Bacillati</taxon>
        <taxon>Bacillota</taxon>
        <taxon>Clostridia</taxon>
        <taxon>Lachnospirales</taxon>
        <taxon>Lachnospiraceae</taxon>
        <taxon>Robinsoniella</taxon>
    </lineage>
</organism>
<accession>A0A4V6HSF9</accession>
<evidence type="ECO:0000313" key="5">
    <source>
        <dbReference type="Proteomes" id="UP000306509"/>
    </source>
</evidence>